<dbReference type="OrthoDB" id="439046at2759"/>
<feature type="non-terminal residue" evidence="4">
    <location>
        <position position="1"/>
    </location>
</feature>
<keyword evidence="5" id="KW-1185">Reference proteome</keyword>
<evidence type="ECO:0000313" key="4">
    <source>
        <dbReference type="EMBL" id="KAF1990639.1"/>
    </source>
</evidence>
<dbReference type="PANTHER" id="PTHR13504:SF38">
    <property type="entry name" value="FIDO DOMAIN-CONTAINING PROTEIN"/>
    <property type="match status" value="1"/>
</dbReference>
<feature type="binding site" evidence="2">
    <location>
        <begin position="267"/>
        <end position="274"/>
    </location>
    <ligand>
        <name>ATP</name>
        <dbReference type="ChEBI" id="CHEBI:30616"/>
    </ligand>
</feature>
<evidence type="ECO:0000256" key="2">
    <source>
        <dbReference type="PIRSR" id="PIRSR640198-2"/>
    </source>
</evidence>
<dbReference type="InterPro" id="IPR036597">
    <property type="entry name" value="Fido-like_dom_sf"/>
</dbReference>
<dbReference type="EMBL" id="ML977141">
    <property type="protein sequence ID" value="KAF1990639.1"/>
    <property type="molecule type" value="Genomic_DNA"/>
</dbReference>
<evidence type="ECO:0000313" key="5">
    <source>
        <dbReference type="Proteomes" id="UP000800041"/>
    </source>
</evidence>
<dbReference type="Pfam" id="PF02661">
    <property type="entry name" value="Fic"/>
    <property type="match status" value="1"/>
</dbReference>
<sequence length="346" mass="39363">RDNLLRTVYALFTKLHKGSPEYNQLAESGDCWYNYFDPGNIPRYGYERIQERHSAELQEVDLLRANLNSQIPKRAASTIHTFAHQSTRIEHNTLSLSSSLSILLALENGLFDTLDSTSIPALALPNLHLPKAETHLPNSDSSQTVELRNHIIANHWVVQNAPHRLGTPGLDLREIQSLNALLLKDTVSEALHKTSWNGPTPLGSYRRSPIRTSGATLTIYPYHLEVPSLLQKWIYWRNETHEKKLLLPLILACHIFIFFQHIHPFLDGNGRVGRVMMMDFMMRQGMLPVVYLAGELDEDIGWYGKAVGRAQDRQAEEFVEGVLRAELGGLRDIRETMKKTTFAPVR</sequence>
<protein>
    <recommendedName>
        <fullName evidence="3">Fido domain-containing protein</fullName>
    </recommendedName>
</protein>
<accession>A0A6G1HC94</accession>
<dbReference type="InterPro" id="IPR040198">
    <property type="entry name" value="Fido_containing"/>
</dbReference>
<evidence type="ECO:0000256" key="1">
    <source>
        <dbReference type="PIRSR" id="PIRSR640198-1"/>
    </source>
</evidence>
<proteinExistence type="predicted"/>
<dbReference type="PANTHER" id="PTHR13504">
    <property type="entry name" value="FIDO DOMAIN-CONTAINING PROTEIN DDB_G0283145"/>
    <property type="match status" value="1"/>
</dbReference>
<keyword evidence="2" id="KW-0067">ATP-binding</keyword>
<feature type="active site" evidence="1">
    <location>
        <position position="263"/>
    </location>
</feature>
<keyword evidence="2" id="KW-0547">Nucleotide-binding</keyword>
<gene>
    <name evidence="4" type="ORF">K402DRAFT_324523</name>
</gene>
<dbReference type="Gene3D" id="1.10.3290.10">
    <property type="entry name" value="Fido-like domain"/>
    <property type="match status" value="1"/>
</dbReference>
<dbReference type="GO" id="GO:0005524">
    <property type="term" value="F:ATP binding"/>
    <property type="evidence" value="ECO:0007669"/>
    <property type="project" value="UniProtKB-KW"/>
</dbReference>
<organism evidence="4 5">
    <name type="scientific">Aulographum hederae CBS 113979</name>
    <dbReference type="NCBI Taxonomy" id="1176131"/>
    <lineage>
        <taxon>Eukaryota</taxon>
        <taxon>Fungi</taxon>
        <taxon>Dikarya</taxon>
        <taxon>Ascomycota</taxon>
        <taxon>Pezizomycotina</taxon>
        <taxon>Dothideomycetes</taxon>
        <taxon>Pleosporomycetidae</taxon>
        <taxon>Aulographales</taxon>
        <taxon>Aulographaceae</taxon>
    </lineage>
</organism>
<dbReference type="InterPro" id="IPR003812">
    <property type="entry name" value="Fido"/>
</dbReference>
<evidence type="ECO:0000259" key="3">
    <source>
        <dbReference type="PROSITE" id="PS51459"/>
    </source>
</evidence>
<dbReference type="AlphaFoldDB" id="A0A6G1HC94"/>
<dbReference type="PROSITE" id="PS51459">
    <property type="entry name" value="FIDO"/>
    <property type="match status" value="1"/>
</dbReference>
<dbReference type="SUPFAM" id="SSF140931">
    <property type="entry name" value="Fic-like"/>
    <property type="match status" value="1"/>
</dbReference>
<dbReference type="Proteomes" id="UP000800041">
    <property type="component" value="Unassembled WGS sequence"/>
</dbReference>
<reference evidence="4" key="1">
    <citation type="journal article" date="2020" name="Stud. Mycol.">
        <title>101 Dothideomycetes genomes: a test case for predicting lifestyles and emergence of pathogens.</title>
        <authorList>
            <person name="Haridas S."/>
            <person name="Albert R."/>
            <person name="Binder M."/>
            <person name="Bloem J."/>
            <person name="Labutti K."/>
            <person name="Salamov A."/>
            <person name="Andreopoulos B."/>
            <person name="Baker S."/>
            <person name="Barry K."/>
            <person name="Bills G."/>
            <person name="Bluhm B."/>
            <person name="Cannon C."/>
            <person name="Castanera R."/>
            <person name="Culley D."/>
            <person name="Daum C."/>
            <person name="Ezra D."/>
            <person name="Gonzalez J."/>
            <person name="Henrissat B."/>
            <person name="Kuo A."/>
            <person name="Liang C."/>
            <person name="Lipzen A."/>
            <person name="Lutzoni F."/>
            <person name="Magnuson J."/>
            <person name="Mondo S."/>
            <person name="Nolan M."/>
            <person name="Ohm R."/>
            <person name="Pangilinan J."/>
            <person name="Park H.-J."/>
            <person name="Ramirez L."/>
            <person name="Alfaro M."/>
            <person name="Sun H."/>
            <person name="Tritt A."/>
            <person name="Yoshinaga Y."/>
            <person name="Zwiers L.-H."/>
            <person name="Turgeon B."/>
            <person name="Goodwin S."/>
            <person name="Spatafora J."/>
            <person name="Crous P."/>
            <person name="Grigoriev I."/>
        </authorList>
    </citation>
    <scope>NUCLEOTIDE SEQUENCE</scope>
    <source>
        <strain evidence="4">CBS 113979</strain>
    </source>
</reference>
<name>A0A6G1HC94_9PEZI</name>
<feature type="domain" description="Fido" evidence="3">
    <location>
        <begin position="170"/>
        <end position="324"/>
    </location>
</feature>